<proteinExistence type="predicted"/>
<dbReference type="OrthoDB" id="9786621at2"/>
<evidence type="ECO:0000313" key="1">
    <source>
        <dbReference type="EMBL" id="THB61084.1"/>
    </source>
</evidence>
<dbReference type="RefSeq" id="WP_136136965.1">
    <property type="nucleotide sequence ID" value="NZ_SDGV01000016.1"/>
</dbReference>
<comment type="caution">
    <text evidence="1">The sequence shown here is derived from an EMBL/GenBank/DDBJ whole genome shotgun (WGS) entry which is preliminary data.</text>
</comment>
<protein>
    <submittedName>
        <fullName evidence="1">ClbS/DfsB family four-helix bundle protein</fullName>
    </submittedName>
</protein>
<keyword evidence="2" id="KW-1185">Reference proteome</keyword>
<dbReference type="Gene3D" id="1.20.120.450">
    <property type="entry name" value="dinb family like domain"/>
    <property type="match status" value="1"/>
</dbReference>
<name>A0A4S3B1U9_9ENTE</name>
<dbReference type="PIRSF" id="PIRSF031551">
    <property type="entry name" value="DUF1706"/>
    <property type="match status" value="1"/>
</dbReference>
<dbReference type="EMBL" id="SDGV01000016">
    <property type="protein sequence ID" value="THB61084.1"/>
    <property type="molecule type" value="Genomic_DNA"/>
</dbReference>
<dbReference type="InterPro" id="IPR034660">
    <property type="entry name" value="DinB/YfiT-like"/>
</dbReference>
<dbReference type="PANTHER" id="PTHR40658:SF4">
    <property type="entry name" value="HYPOTHETICAL CYTOSOLIC PROTEIN"/>
    <property type="match status" value="1"/>
</dbReference>
<dbReference type="AlphaFoldDB" id="A0A4S3B1U9"/>
<dbReference type="InterPro" id="IPR012550">
    <property type="entry name" value="DUF1706"/>
</dbReference>
<sequence>MARPTTKNDLIQASDEQFNKLTTLLSELTEAEKEQTFDWSSQKTGPEAHWERDKNVKDVLIHLYEWHQLLLKWVNANQNNNLQPFLPAPYNWRSYGEMNVEFTKKHQATTTKEAEELLNNSHQEVMAIIESFDNDALFSKKHFDWTGTSTLGSYCVSATSSHYEWALKKLRKFKKTLAN</sequence>
<evidence type="ECO:0000313" key="2">
    <source>
        <dbReference type="Proteomes" id="UP000310506"/>
    </source>
</evidence>
<organism evidence="1 2">
    <name type="scientific">Vagococcus silagei</name>
    <dbReference type="NCBI Taxonomy" id="2508885"/>
    <lineage>
        <taxon>Bacteria</taxon>
        <taxon>Bacillati</taxon>
        <taxon>Bacillota</taxon>
        <taxon>Bacilli</taxon>
        <taxon>Lactobacillales</taxon>
        <taxon>Enterococcaceae</taxon>
        <taxon>Vagococcus</taxon>
    </lineage>
</organism>
<dbReference type="PANTHER" id="PTHR40658">
    <property type="match status" value="1"/>
</dbReference>
<dbReference type="Proteomes" id="UP000310506">
    <property type="component" value="Unassembled WGS sequence"/>
</dbReference>
<reference evidence="1 2" key="1">
    <citation type="submission" date="2019-01" db="EMBL/GenBank/DDBJ databases">
        <title>Vagococcus silagei sp. nov. isolated from brewer's grain.</title>
        <authorList>
            <person name="Guu J.-R."/>
        </authorList>
    </citation>
    <scope>NUCLEOTIDE SEQUENCE [LARGE SCALE GENOMIC DNA]</scope>
    <source>
        <strain evidence="1 2">2B-2</strain>
    </source>
</reference>
<gene>
    <name evidence="1" type="ORF">ESZ54_07050</name>
</gene>
<accession>A0A4S3B1U9</accession>
<dbReference type="Pfam" id="PF08020">
    <property type="entry name" value="DUF1706"/>
    <property type="match status" value="1"/>
</dbReference>